<reference evidence="1 2" key="1">
    <citation type="submission" date="2007-08" db="EMBL/GenBank/DDBJ databases">
        <authorList>
            <consortium name="The Vibrio harveyi Genome Sequencing Project"/>
            <person name="Bassler B."/>
            <person name="Clifton S.W."/>
            <person name="Fulton L."/>
            <person name="Delehaunty K."/>
            <person name="Fronick C."/>
            <person name="Harrison M."/>
            <person name="Markivic C."/>
            <person name="Fulton R."/>
            <person name="Tin-Wollam A.-M."/>
            <person name="Shah N."/>
            <person name="Pepin K."/>
            <person name="Nash W."/>
            <person name="Thiruvilangam P."/>
            <person name="Bhonagiri V."/>
            <person name="Waters C."/>
            <person name="Tu K.C."/>
            <person name="Irgon J."/>
            <person name="Wilson R.K."/>
        </authorList>
    </citation>
    <scope>NUCLEOTIDE SEQUENCE [LARGE SCALE GENOMIC DNA]</scope>
    <source>
        <strain evidence="2">ATCC BAA-1116 / BB120</strain>
    </source>
</reference>
<accession>A7MYN5</accession>
<proteinExistence type="predicted"/>
<dbReference type="KEGG" id="vha:VIBHAR_01932"/>
<gene>
    <name evidence="1" type="ordered locus">VIBHAR_01932</name>
</gene>
<dbReference type="RefSeq" id="WP_012127695.1">
    <property type="nucleotide sequence ID" value="NC_009783.1"/>
</dbReference>
<protein>
    <submittedName>
        <fullName evidence="1">Uncharacterized protein</fullName>
    </submittedName>
</protein>
<evidence type="ECO:0000313" key="1">
    <source>
        <dbReference type="EMBL" id="ABU70897.1"/>
    </source>
</evidence>
<dbReference type="EMBL" id="CP000789">
    <property type="protein sequence ID" value="ABU70897.1"/>
    <property type="molecule type" value="Genomic_DNA"/>
</dbReference>
<evidence type="ECO:0000313" key="2">
    <source>
        <dbReference type="Proteomes" id="UP000008152"/>
    </source>
</evidence>
<dbReference type="AlphaFoldDB" id="A7MYN5"/>
<name>A7MYN5_VIBC1</name>
<dbReference type="PATRIC" id="fig|338187.36.peg.1852"/>
<organism evidence="1 2">
    <name type="scientific">Vibrio campbellii (strain ATCC BAA-1116)</name>
    <dbReference type="NCBI Taxonomy" id="2902295"/>
    <lineage>
        <taxon>Bacteria</taxon>
        <taxon>Pseudomonadati</taxon>
        <taxon>Pseudomonadota</taxon>
        <taxon>Gammaproteobacteria</taxon>
        <taxon>Vibrionales</taxon>
        <taxon>Vibrionaceae</taxon>
        <taxon>Vibrio</taxon>
    </lineage>
</organism>
<sequence length="131" mass="15209">MKKTLLVIALIITAIVSSKNNSGKEYLDVEKSKICKSYIGQIFSKPIGIIQNYKNEDGLTYVRYTRSSDSTRWSYVCDISNDQIVWAAWLNDSNKWGRWRQEDKTNLTYDKDKNEVSFKLKGRSNITRVTL</sequence>
<dbReference type="Proteomes" id="UP000008152">
    <property type="component" value="Chromosome I"/>
</dbReference>